<dbReference type="EMBL" id="LR798287">
    <property type="protein sequence ID" value="CAB5221528.1"/>
    <property type="molecule type" value="Genomic_DNA"/>
</dbReference>
<organism evidence="1">
    <name type="scientific">uncultured Caudovirales phage</name>
    <dbReference type="NCBI Taxonomy" id="2100421"/>
    <lineage>
        <taxon>Viruses</taxon>
        <taxon>Duplodnaviria</taxon>
        <taxon>Heunggongvirae</taxon>
        <taxon>Uroviricota</taxon>
        <taxon>Caudoviricetes</taxon>
        <taxon>Peduoviridae</taxon>
        <taxon>Maltschvirus</taxon>
        <taxon>Maltschvirus maltsch</taxon>
    </lineage>
</organism>
<accession>A0A6J7WXG5</accession>
<name>A0A6J7WXG5_9CAUD</name>
<sequence length="266" mass="29800">MASNANAAESASFEKVKKLLGNPEVFAEPAGSDAGFPDYGFNMKLNGKTYCLQFEYKMDAKAQMGSMRDWIFDGNEFTASTSSDSKDILLYIMNDSSKCVKRGKEILKEFQTYGDPRIKKIYSGMLTTEKDQKLRRAYLMNYVNGKKTDYQLAKISDSALGDSILDHYRTKFNKSRNPKADGGNILFMVIGDYIFYVNKTPNVKQTDVDTFAKYFGVNKFVTLNNLSASLEVRIQPRGLSSPSKPVSIDVMASMRLNGLKQTGTKI</sequence>
<protein>
    <submittedName>
        <fullName evidence="1">Uncharacterized protein</fullName>
    </submittedName>
</protein>
<evidence type="ECO:0000313" key="1">
    <source>
        <dbReference type="EMBL" id="CAB5221528.1"/>
    </source>
</evidence>
<reference evidence="1" key="1">
    <citation type="submission" date="2020-05" db="EMBL/GenBank/DDBJ databases">
        <authorList>
            <person name="Chiriac C."/>
            <person name="Salcher M."/>
            <person name="Ghai R."/>
            <person name="Kavagutti S V."/>
        </authorList>
    </citation>
    <scope>NUCLEOTIDE SEQUENCE</scope>
</reference>
<proteinExistence type="predicted"/>
<gene>
    <name evidence="1" type="ORF">UFOVP245_178</name>
</gene>